<sequence>MRKNGTRGLVKRMEGCTTVFGLYNANTASEAFATLADRSSASTTGSAILPLVLAGRFTEAPRTKPRATIVLSRTTTRNILCF</sequence>
<dbReference type="AlphaFoldDB" id="A0A5B7ELS8"/>
<keyword evidence="2" id="KW-1185">Reference proteome</keyword>
<dbReference type="EMBL" id="VSRR010002986">
    <property type="protein sequence ID" value="MPC34119.1"/>
    <property type="molecule type" value="Genomic_DNA"/>
</dbReference>
<name>A0A5B7ELS8_PORTR</name>
<organism evidence="1 2">
    <name type="scientific">Portunus trituberculatus</name>
    <name type="common">Swimming crab</name>
    <name type="synonym">Neptunus trituberculatus</name>
    <dbReference type="NCBI Taxonomy" id="210409"/>
    <lineage>
        <taxon>Eukaryota</taxon>
        <taxon>Metazoa</taxon>
        <taxon>Ecdysozoa</taxon>
        <taxon>Arthropoda</taxon>
        <taxon>Crustacea</taxon>
        <taxon>Multicrustacea</taxon>
        <taxon>Malacostraca</taxon>
        <taxon>Eumalacostraca</taxon>
        <taxon>Eucarida</taxon>
        <taxon>Decapoda</taxon>
        <taxon>Pleocyemata</taxon>
        <taxon>Brachyura</taxon>
        <taxon>Eubrachyura</taxon>
        <taxon>Portunoidea</taxon>
        <taxon>Portunidae</taxon>
        <taxon>Portuninae</taxon>
        <taxon>Portunus</taxon>
    </lineage>
</organism>
<proteinExistence type="predicted"/>
<accession>A0A5B7ELS8</accession>
<evidence type="ECO:0000313" key="2">
    <source>
        <dbReference type="Proteomes" id="UP000324222"/>
    </source>
</evidence>
<comment type="caution">
    <text evidence="1">The sequence shown here is derived from an EMBL/GenBank/DDBJ whole genome shotgun (WGS) entry which is preliminary data.</text>
</comment>
<dbReference type="Proteomes" id="UP000324222">
    <property type="component" value="Unassembled WGS sequence"/>
</dbReference>
<protein>
    <submittedName>
        <fullName evidence="1">Uncharacterized protein</fullName>
    </submittedName>
</protein>
<gene>
    <name evidence="1" type="ORF">E2C01_027498</name>
</gene>
<evidence type="ECO:0000313" key="1">
    <source>
        <dbReference type="EMBL" id="MPC34119.1"/>
    </source>
</evidence>
<reference evidence="1 2" key="1">
    <citation type="submission" date="2019-05" db="EMBL/GenBank/DDBJ databases">
        <title>Another draft genome of Portunus trituberculatus and its Hox gene families provides insights of decapod evolution.</title>
        <authorList>
            <person name="Jeong J.-H."/>
            <person name="Song I."/>
            <person name="Kim S."/>
            <person name="Choi T."/>
            <person name="Kim D."/>
            <person name="Ryu S."/>
            <person name="Kim W."/>
        </authorList>
    </citation>
    <scope>NUCLEOTIDE SEQUENCE [LARGE SCALE GENOMIC DNA]</scope>
    <source>
        <tissue evidence="1">Muscle</tissue>
    </source>
</reference>